<dbReference type="RefSeq" id="WP_149170881.1">
    <property type="nucleotide sequence ID" value="NZ_VTOY01000002.1"/>
</dbReference>
<name>A0A5D6WBH8_9FIRM</name>
<dbReference type="EMBL" id="VTOY01000002">
    <property type="protein sequence ID" value="TYZ23954.1"/>
    <property type="molecule type" value="Genomic_DNA"/>
</dbReference>
<feature type="signal peptide" evidence="1">
    <location>
        <begin position="1"/>
        <end position="24"/>
    </location>
</feature>
<keyword evidence="1" id="KW-0732">Signal</keyword>
<evidence type="ECO:0000256" key="1">
    <source>
        <dbReference type="SAM" id="SignalP"/>
    </source>
</evidence>
<comment type="caution">
    <text evidence="2">The sequence shown here is derived from an EMBL/GenBank/DDBJ whole genome shotgun (WGS) entry which is preliminary data.</text>
</comment>
<dbReference type="OrthoDB" id="1662864at2"/>
<dbReference type="Proteomes" id="UP000323646">
    <property type="component" value="Unassembled WGS sequence"/>
</dbReference>
<evidence type="ECO:0000313" key="2">
    <source>
        <dbReference type="EMBL" id="TYZ23954.1"/>
    </source>
</evidence>
<keyword evidence="3" id="KW-1185">Reference proteome</keyword>
<organism evidence="2 3">
    <name type="scientific">Selenomonas ruminis</name>
    <dbReference type="NCBI Taxonomy" id="2593411"/>
    <lineage>
        <taxon>Bacteria</taxon>
        <taxon>Bacillati</taxon>
        <taxon>Bacillota</taxon>
        <taxon>Negativicutes</taxon>
        <taxon>Selenomonadales</taxon>
        <taxon>Selenomonadaceae</taxon>
        <taxon>Selenomonas</taxon>
    </lineage>
</organism>
<accession>A0A5D6WBH8</accession>
<reference evidence="2 3" key="1">
    <citation type="submission" date="2019-08" db="EMBL/GenBank/DDBJ databases">
        <title>Selenomonas sp. mPRGC5 and Selenomonas sp. mPRGC8 isolated from ruminal fluid of dairy goat (Capra hircus).</title>
        <authorList>
            <person name="Poothong S."/>
            <person name="Nuengjamnong C."/>
            <person name="Tanasupawat S."/>
        </authorList>
    </citation>
    <scope>NUCLEOTIDE SEQUENCE [LARGE SCALE GENOMIC DNA]</scope>
    <source>
        <strain evidence="3">mPRGC5</strain>
    </source>
</reference>
<evidence type="ECO:0000313" key="3">
    <source>
        <dbReference type="Proteomes" id="UP000323646"/>
    </source>
</evidence>
<protein>
    <submittedName>
        <fullName evidence="2">Uncharacterized protein</fullName>
    </submittedName>
</protein>
<dbReference type="AlphaFoldDB" id="A0A5D6WBH8"/>
<feature type="chain" id="PRO_5023013495" evidence="1">
    <location>
        <begin position="25"/>
        <end position="273"/>
    </location>
</feature>
<sequence length="273" mass="30537">MKAFSRLAAAAVVSFAFFTGSVSAAGLFDNAGSGPRIFIGEVQSYGDYELKREAFDTFADKLYQSMRAKNFQVISRADMTNEAGRHDMGTSDEDAQLSLIHMDAIIHGHLFEHGEAAAKLVRYADAAMGRKYFYDDARIENWRKQSGVPYHLSPSVAQQAEQIAQDYGVQYLLFVNLKEVDVRLKHTMFASRTDRETRGKKVTAIVDYYLLNTSNGKVFEGHCENKKTAQLMNYAIVKNGKGMNVDEMLNQVMEAQVEDIVADLNKNGMKAVQ</sequence>
<proteinExistence type="predicted"/>
<gene>
    <name evidence="2" type="ORF">FZ040_04320</name>
</gene>